<comment type="caution">
    <text evidence="3">The sequence shown here is derived from an EMBL/GenBank/DDBJ whole genome shotgun (WGS) entry which is preliminary data.</text>
</comment>
<dbReference type="AlphaFoldDB" id="A0A0V1IRM3"/>
<feature type="region of interest" description="Disordered" evidence="1">
    <location>
        <begin position="1"/>
        <end position="37"/>
    </location>
</feature>
<evidence type="ECO:0000313" key="4">
    <source>
        <dbReference type="Proteomes" id="UP000054805"/>
    </source>
</evidence>
<evidence type="ECO:0000313" key="5">
    <source>
        <dbReference type="Proteomes" id="UP000054826"/>
    </source>
</evidence>
<organism evidence="3 5">
    <name type="scientific">Trichinella pseudospiralis</name>
    <name type="common">Parasitic roundworm</name>
    <dbReference type="NCBI Taxonomy" id="6337"/>
    <lineage>
        <taxon>Eukaryota</taxon>
        <taxon>Metazoa</taxon>
        <taxon>Ecdysozoa</taxon>
        <taxon>Nematoda</taxon>
        <taxon>Enoplea</taxon>
        <taxon>Dorylaimia</taxon>
        <taxon>Trichinellida</taxon>
        <taxon>Trichinellidae</taxon>
        <taxon>Trichinella</taxon>
    </lineage>
</organism>
<dbReference type="Proteomes" id="UP000054826">
    <property type="component" value="Unassembled WGS sequence"/>
</dbReference>
<name>A0A0V1IRM3_TRIPS</name>
<evidence type="ECO:0000313" key="2">
    <source>
        <dbReference type="EMBL" id="KRZ10939.1"/>
    </source>
</evidence>
<evidence type="ECO:0000256" key="1">
    <source>
        <dbReference type="SAM" id="MobiDB-lite"/>
    </source>
</evidence>
<sequence>MCTVPVDTGTSSLSDDRNSSPVGAANEPVRESGSLQIQGTDNDKVVINDLCFKKKRDCCIDAKKKRSLSINGKLISKISMLHVKRGTSFIKNLNWKITVKYDKHRQCNLHLQLEI</sequence>
<proteinExistence type="predicted"/>
<evidence type="ECO:0000313" key="3">
    <source>
        <dbReference type="EMBL" id="KRZ25395.1"/>
    </source>
</evidence>
<gene>
    <name evidence="2" type="ORF">T4B_6075</name>
    <name evidence="3" type="ORF">T4C_1890</name>
</gene>
<protein>
    <submittedName>
        <fullName evidence="3">Uncharacterized protein</fullName>
    </submittedName>
</protein>
<dbReference type="EMBL" id="JYDS01000358">
    <property type="protein sequence ID" value="KRZ10939.1"/>
    <property type="molecule type" value="Genomic_DNA"/>
</dbReference>
<reference evidence="4 5" key="1">
    <citation type="submission" date="2015-01" db="EMBL/GenBank/DDBJ databases">
        <title>Evolution of Trichinella species and genotypes.</title>
        <authorList>
            <person name="Korhonen P.K."/>
            <person name="Edoardo P."/>
            <person name="Giuseppe L.R."/>
            <person name="Gasser R.B."/>
        </authorList>
    </citation>
    <scope>NUCLEOTIDE SEQUENCE [LARGE SCALE GENOMIC DNA]</scope>
    <source>
        <strain evidence="3">ISS176</strain>
        <strain evidence="2">ISS588</strain>
    </source>
</reference>
<dbReference type="Proteomes" id="UP000054805">
    <property type="component" value="Unassembled WGS sequence"/>
</dbReference>
<accession>A0A0V1IRM3</accession>
<keyword evidence="4" id="KW-1185">Reference proteome</keyword>
<dbReference type="EMBL" id="JYDV01000199">
    <property type="protein sequence ID" value="KRZ25395.1"/>
    <property type="molecule type" value="Genomic_DNA"/>
</dbReference>